<comment type="caution">
    <text evidence="1">The sequence shown here is derived from an EMBL/GenBank/DDBJ whole genome shotgun (WGS) entry which is preliminary data.</text>
</comment>
<sequence length="56" mass="6460">DTRTPAQKAAMRELLKSLCTDYPEAEILGHRDLPGVHKECPCFDVKKWLSNIHFHI</sequence>
<gene>
    <name evidence="1" type="ORF">F7D95_04755</name>
</gene>
<dbReference type="GO" id="GO:0009253">
    <property type="term" value="P:peptidoglycan catabolic process"/>
    <property type="evidence" value="ECO:0007669"/>
    <property type="project" value="InterPro"/>
</dbReference>
<feature type="non-terminal residue" evidence="1">
    <location>
        <position position="1"/>
    </location>
</feature>
<organism evidence="1 2">
    <name type="scientific">Segatella copri</name>
    <dbReference type="NCBI Taxonomy" id="165179"/>
    <lineage>
        <taxon>Bacteria</taxon>
        <taxon>Pseudomonadati</taxon>
        <taxon>Bacteroidota</taxon>
        <taxon>Bacteroidia</taxon>
        <taxon>Bacteroidales</taxon>
        <taxon>Prevotellaceae</taxon>
        <taxon>Segatella</taxon>
    </lineage>
</organism>
<dbReference type="Proteomes" id="UP000442105">
    <property type="component" value="Unassembled WGS sequence"/>
</dbReference>
<dbReference type="InterPro" id="IPR036505">
    <property type="entry name" value="Amidase/PGRP_sf"/>
</dbReference>
<evidence type="ECO:0000313" key="1">
    <source>
        <dbReference type="EMBL" id="MQN12141.1"/>
    </source>
</evidence>
<dbReference type="EMBL" id="VZCW01000115">
    <property type="protein sequence ID" value="MQN12141.1"/>
    <property type="molecule type" value="Genomic_DNA"/>
</dbReference>
<dbReference type="AlphaFoldDB" id="A0AA90UFB9"/>
<dbReference type="GO" id="GO:0008745">
    <property type="term" value="F:N-acetylmuramoyl-L-alanine amidase activity"/>
    <property type="evidence" value="ECO:0007669"/>
    <property type="project" value="InterPro"/>
</dbReference>
<protein>
    <submittedName>
        <fullName evidence="1">N-acetylmuramoyl-L-alanine amidase</fullName>
    </submittedName>
</protein>
<dbReference type="SUPFAM" id="SSF55846">
    <property type="entry name" value="N-acetylmuramoyl-L-alanine amidase-like"/>
    <property type="match status" value="1"/>
</dbReference>
<evidence type="ECO:0000313" key="2">
    <source>
        <dbReference type="Proteomes" id="UP000442105"/>
    </source>
</evidence>
<accession>A0AA90UFB9</accession>
<reference evidence="2" key="1">
    <citation type="submission" date="2019-09" db="EMBL/GenBank/DDBJ databases">
        <title>Distinct polysaccharide growth profiles of human intestinal Prevotella copri isolates.</title>
        <authorList>
            <person name="Fehlner-Peach H."/>
            <person name="Magnabosco C."/>
            <person name="Raghavan V."/>
            <person name="Scher J.U."/>
            <person name="Tett A."/>
            <person name="Cox L.M."/>
            <person name="Gottsegen C."/>
            <person name="Watters A."/>
            <person name="Wiltshire- Gordon J.D."/>
            <person name="Segata N."/>
            <person name="Bonneau R."/>
            <person name="Littman D.R."/>
        </authorList>
    </citation>
    <scope>NUCLEOTIDE SEQUENCE [LARGE SCALE GENOMIC DNA]</scope>
    <source>
        <strain evidence="2">iAQ1179</strain>
    </source>
</reference>
<proteinExistence type="predicted"/>
<dbReference type="Gene3D" id="3.40.80.10">
    <property type="entry name" value="Peptidoglycan recognition protein-like"/>
    <property type="match status" value="1"/>
</dbReference>
<name>A0AA90UFB9_9BACT</name>